<dbReference type="AlphaFoldDB" id="A8ZY41"/>
<sequence length="212" mass="24135">MFKELKEREKLARQQLIVEVAEKLFHEEGYDSVTIRRVAETIDVSPGTIYTYFKSKEELVVCVLIHNMKLLEEKIAKSLKIDDPIKALVAIANDYKAYYSRFGRYANVMDLLITDENGYALVSKELLNELGAVVERILDGIAERMNRDETSKKILKGIPPKRVAAAMWAVAQGISYISLPLSPRPDRGWFDFDQVLSDVMHLLLTDTTAKPK</sequence>
<dbReference type="GO" id="GO:0003700">
    <property type="term" value="F:DNA-binding transcription factor activity"/>
    <property type="evidence" value="ECO:0007669"/>
    <property type="project" value="TreeGrafter"/>
</dbReference>
<dbReference type="HOGENOM" id="CLU_069356_12_1_7"/>
<dbReference type="Pfam" id="PF00440">
    <property type="entry name" value="TetR_N"/>
    <property type="match status" value="1"/>
</dbReference>
<dbReference type="PROSITE" id="PS01081">
    <property type="entry name" value="HTH_TETR_1"/>
    <property type="match status" value="1"/>
</dbReference>
<evidence type="ECO:0000313" key="7">
    <source>
        <dbReference type="EMBL" id="ABW67048.1"/>
    </source>
</evidence>
<proteinExistence type="predicted"/>
<keyword evidence="4" id="KW-0804">Transcription</keyword>
<dbReference type="RefSeq" id="WP_012174665.1">
    <property type="nucleotide sequence ID" value="NC_009943.1"/>
</dbReference>
<dbReference type="Proteomes" id="UP000008561">
    <property type="component" value="Chromosome"/>
</dbReference>
<dbReference type="eggNOG" id="COG1309">
    <property type="taxonomic scope" value="Bacteria"/>
</dbReference>
<dbReference type="InterPro" id="IPR050109">
    <property type="entry name" value="HTH-type_TetR-like_transc_reg"/>
</dbReference>
<evidence type="ECO:0000256" key="1">
    <source>
        <dbReference type="ARBA" id="ARBA00022491"/>
    </source>
</evidence>
<evidence type="ECO:0000256" key="4">
    <source>
        <dbReference type="ARBA" id="ARBA00023163"/>
    </source>
</evidence>
<evidence type="ECO:0000256" key="3">
    <source>
        <dbReference type="ARBA" id="ARBA00023125"/>
    </source>
</evidence>
<dbReference type="PRINTS" id="PR00455">
    <property type="entry name" value="HTHTETR"/>
</dbReference>
<keyword evidence="8" id="KW-1185">Reference proteome</keyword>
<dbReference type="KEGG" id="dol:Dole_1242"/>
<feature type="domain" description="HTH tetR-type" evidence="6">
    <location>
        <begin position="11"/>
        <end position="71"/>
    </location>
</feature>
<dbReference type="GO" id="GO:0000976">
    <property type="term" value="F:transcription cis-regulatory region binding"/>
    <property type="evidence" value="ECO:0007669"/>
    <property type="project" value="TreeGrafter"/>
</dbReference>
<keyword evidence="1" id="KW-0678">Repressor</keyword>
<dbReference type="PANTHER" id="PTHR30055:SF175">
    <property type="entry name" value="HTH-TYPE TRANSCRIPTIONAL REPRESSOR KSTR2"/>
    <property type="match status" value="1"/>
</dbReference>
<dbReference type="Gene3D" id="1.10.357.10">
    <property type="entry name" value="Tetracycline Repressor, domain 2"/>
    <property type="match status" value="1"/>
</dbReference>
<protein>
    <submittedName>
        <fullName evidence="7">Transcriptional regulator, TetR family</fullName>
    </submittedName>
</protein>
<dbReference type="STRING" id="96561.Dole_1242"/>
<accession>A8ZY41</accession>
<name>A8ZY41_DESOH</name>
<dbReference type="InterPro" id="IPR009057">
    <property type="entry name" value="Homeodomain-like_sf"/>
</dbReference>
<reference evidence="7 8" key="1">
    <citation type="submission" date="2007-10" db="EMBL/GenBank/DDBJ databases">
        <title>Complete sequence of Desulfococcus oleovorans Hxd3.</title>
        <authorList>
            <consortium name="US DOE Joint Genome Institute"/>
            <person name="Copeland A."/>
            <person name="Lucas S."/>
            <person name="Lapidus A."/>
            <person name="Barry K."/>
            <person name="Glavina del Rio T."/>
            <person name="Dalin E."/>
            <person name="Tice H."/>
            <person name="Pitluck S."/>
            <person name="Kiss H."/>
            <person name="Brettin T."/>
            <person name="Bruce D."/>
            <person name="Detter J.C."/>
            <person name="Han C."/>
            <person name="Schmutz J."/>
            <person name="Larimer F."/>
            <person name="Land M."/>
            <person name="Hauser L."/>
            <person name="Kyrpides N."/>
            <person name="Kim E."/>
            <person name="Wawrik B."/>
            <person name="Richardson P."/>
        </authorList>
    </citation>
    <scope>NUCLEOTIDE SEQUENCE [LARGE SCALE GENOMIC DNA]</scope>
    <source>
        <strain evidence="8">DSM 6200 / JCM 39069 / Hxd3</strain>
    </source>
</reference>
<dbReference type="InterPro" id="IPR001647">
    <property type="entry name" value="HTH_TetR"/>
</dbReference>
<dbReference type="EMBL" id="CP000859">
    <property type="protein sequence ID" value="ABW67048.1"/>
    <property type="molecule type" value="Genomic_DNA"/>
</dbReference>
<dbReference type="PANTHER" id="PTHR30055">
    <property type="entry name" value="HTH-TYPE TRANSCRIPTIONAL REGULATOR RUTR"/>
    <property type="match status" value="1"/>
</dbReference>
<gene>
    <name evidence="7" type="ordered locus">Dole_1242</name>
</gene>
<evidence type="ECO:0000259" key="6">
    <source>
        <dbReference type="PROSITE" id="PS50977"/>
    </source>
</evidence>
<dbReference type="OrthoDB" id="5419598at2"/>
<keyword evidence="2" id="KW-0805">Transcription regulation</keyword>
<evidence type="ECO:0000256" key="5">
    <source>
        <dbReference type="PROSITE-ProRule" id="PRU00335"/>
    </source>
</evidence>
<dbReference type="SUPFAM" id="SSF46689">
    <property type="entry name" value="Homeodomain-like"/>
    <property type="match status" value="1"/>
</dbReference>
<dbReference type="InterPro" id="IPR023772">
    <property type="entry name" value="DNA-bd_HTH_TetR-type_CS"/>
</dbReference>
<evidence type="ECO:0000313" key="8">
    <source>
        <dbReference type="Proteomes" id="UP000008561"/>
    </source>
</evidence>
<feature type="DNA-binding region" description="H-T-H motif" evidence="5">
    <location>
        <begin position="34"/>
        <end position="53"/>
    </location>
</feature>
<keyword evidence="3 5" id="KW-0238">DNA-binding</keyword>
<evidence type="ECO:0000256" key="2">
    <source>
        <dbReference type="ARBA" id="ARBA00023015"/>
    </source>
</evidence>
<organism evidence="7 8">
    <name type="scientific">Desulfosudis oleivorans (strain DSM 6200 / JCM 39069 / Hxd3)</name>
    <name type="common">Desulfococcus oleovorans</name>
    <dbReference type="NCBI Taxonomy" id="96561"/>
    <lineage>
        <taxon>Bacteria</taxon>
        <taxon>Pseudomonadati</taxon>
        <taxon>Thermodesulfobacteriota</taxon>
        <taxon>Desulfobacteria</taxon>
        <taxon>Desulfobacterales</taxon>
        <taxon>Desulfosudaceae</taxon>
        <taxon>Desulfosudis</taxon>
    </lineage>
</organism>
<dbReference type="PROSITE" id="PS50977">
    <property type="entry name" value="HTH_TETR_2"/>
    <property type="match status" value="1"/>
</dbReference>